<organism evidence="2 4">
    <name type="scientific">Phytophthora cactorum</name>
    <dbReference type="NCBI Taxonomy" id="29920"/>
    <lineage>
        <taxon>Eukaryota</taxon>
        <taxon>Sar</taxon>
        <taxon>Stramenopiles</taxon>
        <taxon>Oomycota</taxon>
        <taxon>Peronosporomycetes</taxon>
        <taxon>Peronosporales</taxon>
        <taxon>Peronosporaceae</taxon>
        <taxon>Phytophthora</taxon>
    </lineage>
</organism>
<dbReference type="EMBL" id="RCMI01000356">
    <property type="protein sequence ID" value="KAG2915382.1"/>
    <property type="molecule type" value="Genomic_DNA"/>
</dbReference>
<dbReference type="EMBL" id="RCML01000223">
    <property type="protein sequence ID" value="KAG2984885.1"/>
    <property type="molecule type" value="Genomic_DNA"/>
</dbReference>
<proteinExistence type="predicted"/>
<protein>
    <recommendedName>
        <fullName evidence="5">MULE transposase domain-containing protein</fullName>
    </recommendedName>
</protein>
<dbReference type="InterPro" id="IPR052579">
    <property type="entry name" value="Zinc_finger_SWIM"/>
</dbReference>
<name>A0A8T1C2X0_9STRA</name>
<dbReference type="Proteomes" id="UP000774804">
    <property type="component" value="Unassembled WGS sequence"/>
</dbReference>
<dbReference type="Proteomes" id="UP000735874">
    <property type="component" value="Unassembled WGS sequence"/>
</dbReference>
<reference evidence="2" key="1">
    <citation type="submission" date="2018-10" db="EMBL/GenBank/DDBJ databases">
        <title>Effector identification in a new, highly contiguous assembly of the strawberry crown rot pathogen Phytophthora cactorum.</title>
        <authorList>
            <person name="Armitage A.D."/>
            <person name="Nellist C.F."/>
            <person name="Bates H."/>
            <person name="Vickerstaff R.J."/>
            <person name="Harrison R.J."/>
        </authorList>
    </citation>
    <scope>NUCLEOTIDE SEQUENCE</scope>
    <source>
        <strain evidence="1">15-7</strain>
        <strain evidence="2">4032</strain>
        <strain evidence="3">P415</strain>
    </source>
</reference>
<dbReference type="Proteomes" id="UP000697107">
    <property type="component" value="Unassembled WGS sequence"/>
</dbReference>
<dbReference type="VEuPathDB" id="FungiDB:PC110_g5903"/>
<dbReference type="PANTHER" id="PTHR31569:SF4">
    <property type="entry name" value="SWIM-TYPE DOMAIN-CONTAINING PROTEIN"/>
    <property type="match status" value="1"/>
</dbReference>
<evidence type="ECO:0008006" key="5">
    <source>
        <dbReference type="Google" id="ProtNLM"/>
    </source>
</evidence>
<dbReference type="AlphaFoldDB" id="A0A8T1C2X0"/>
<evidence type="ECO:0000313" key="4">
    <source>
        <dbReference type="Proteomes" id="UP000774804"/>
    </source>
</evidence>
<evidence type="ECO:0000313" key="3">
    <source>
        <dbReference type="EMBL" id="KAG2984885.1"/>
    </source>
</evidence>
<sequence length="185" mass="22173">MGELSLLESYFPHVKVILCYFHLKKYIRSEMAKSKYGGPSSFDMDQVEDAVVMLRTAPTNEDYTKYLKYLYFLLDNAHLTSNYNIPEPKHMFLQYFMKNWDHQKERWAVYVFRSDVPHLCKHTNNRLETSWGHIKEILKPEMPLDECVDTLIFVQAVAEMDYSKRMTAVGYMRYLMQNLNNYHER</sequence>
<dbReference type="PANTHER" id="PTHR31569">
    <property type="entry name" value="SWIM-TYPE DOMAIN-CONTAINING PROTEIN"/>
    <property type="match status" value="1"/>
</dbReference>
<gene>
    <name evidence="1" type="ORF">PC113_g9376</name>
    <name evidence="2" type="ORF">PC115_g11386</name>
    <name evidence="3" type="ORF">PC118_g8627</name>
</gene>
<evidence type="ECO:0000313" key="2">
    <source>
        <dbReference type="EMBL" id="KAG2915382.1"/>
    </source>
</evidence>
<comment type="caution">
    <text evidence="2">The sequence shown here is derived from an EMBL/GenBank/DDBJ whole genome shotgun (WGS) entry which is preliminary data.</text>
</comment>
<dbReference type="EMBL" id="RCMG01000234">
    <property type="protein sequence ID" value="KAG2858945.1"/>
    <property type="molecule type" value="Genomic_DNA"/>
</dbReference>
<accession>A0A8T1C2X0</accession>
<evidence type="ECO:0000313" key="1">
    <source>
        <dbReference type="EMBL" id="KAG2858945.1"/>
    </source>
</evidence>